<keyword evidence="2" id="KW-0472">Membrane</keyword>
<evidence type="ECO:0000256" key="1">
    <source>
        <dbReference type="SAM" id="MobiDB-lite"/>
    </source>
</evidence>
<dbReference type="OrthoDB" id="5595612at2759"/>
<proteinExistence type="predicted"/>
<reference evidence="3" key="1">
    <citation type="submission" date="2020-11" db="EMBL/GenBank/DDBJ databases">
        <authorList>
            <consortium name="DOE Joint Genome Institute"/>
            <person name="Ahrendt S."/>
            <person name="Riley R."/>
            <person name="Andreopoulos W."/>
            <person name="Labutti K."/>
            <person name="Pangilinan J."/>
            <person name="Ruiz-Duenas F.J."/>
            <person name="Barrasa J.M."/>
            <person name="Sanchez-Garcia M."/>
            <person name="Camarero S."/>
            <person name="Miyauchi S."/>
            <person name="Serrano A."/>
            <person name="Linde D."/>
            <person name="Babiker R."/>
            <person name="Drula E."/>
            <person name="Ayuso-Fernandez I."/>
            <person name="Pacheco R."/>
            <person name="Padilla G."/>
            <person name="Ferreira P."/>
            <person name="Barriuso J."/>
            <person name="Kellner H."/>
            <person name="Castanera R."/>
            <person name="Alfaro M."/>
            <person name="Ramirez L."/>
            <person name="Pisabarro A.G."/>
            <person name="Kuo A."/>
            <person name="Tritt A."/>
            <person name="Lipzen A."/>
            <person name="He G."/>
            <person name="Yan M."/>
            <person name="Ng V."/>
            <person name="Cullen D."/>
            <person name="Martin F."/>
            <person name="Rosso M.-N."/>
            <person name="Henrissat B."/>
            <person name="Hibbett D."/>
            <person name="Martinez A.T."/>
            <person name="Grigoriev I.V."/>
        </authorList>
    </citation>
    <scope>NUCLEOTIDE SEQUENCE</scope>
    <source>
        <strain evidence="3">CBS 247.69</strain>
    </source>
</reference>
<dbReference type="AlphaFoldDB" id="A0A9P5Y3H1"/>
<feature type="region of interest" description="Disordered" evidence="1">
    <location>
        <begin position="275"/>
        <end position="335"/>
    </location>
</feature>
<feature type="compositionally biased region" description="Polar residues" evidence="1">
    <location>
        <begin position="192"/>
        <end position="209"/>
    </location>
</feature>
<accession>A0A9P5Y3H1</accession>
<keyword evidence="2" id="KW-0812">Transmembrane</keyword>
<keyword evidence="4" id="KW-1185">Reference proteome</keyword>
<keyword evidence="2" id="KW-1133">Transmembrane helix</keyword>
<evidence type="ECO:0000313" key="4">
    <source>
        <dbReference type="Proteomes" id="UP000807353"/>
    </source>
</evidence>
<evidence type="ECO:0000256" key="2">
    <source>
        <dbReference type="SAM" id="Phobius"/>
    </source>
</evidence>
<gene>
    <name evidence="3" type="ORF">BDZ94DRAFT_1323782</name>
</gene>
<sequence>MYPSRQIGGTRRFSRPSKHVPSPSQDTNASGIADSTISYGESLRLSQFPNPPVSIPTTPIVSEFCKPSPGNRPSIFRVPEQKQSLSYGGSSLYTSTRIESPVRSAHSQVTTYHQTKDLDPLAPSTIHALSPYDWHDGASSIGMDATEDQLLSTSFITSLLQENAGSRANRRTSTSSDALSGFSEMTYPPLASNFTNDQTSPHHSPSVRTLPQRPQGGRPPPTAYISIPESLDRLSGDSDTIYSKLEHNTFTFRKASRERVDIGGASVLNHTSAVSGSVDKDGAVPSYRSLSDTPKDIQAPLKYKGSYTTEPLVNDQPLRPTQKRVSTHSTRSGAASFISRISSHRSLRRVMTWRRMKPLPPVPTIPSVPIAAENEHHRADESRSLPELVNRAGALQVLLEKGYHPHESLTSHYLTSKGDGLISAFDDGDTITRETNSVNVPDYNPRPLQDLINQLSQAPGSDRPAKISFPRKKKRIFIILGAFLVVVLAAVGTAVGISVHGKKPSYPVCSGNLVGAACDLNATCVCTSSVSGRCDGLAQNLVDLIPALNRFAHANFTSSVVYKSIWLAQGAMPGRNCASQSRLVDVAPALTPQLFPEQMAWAQTALLWNIVESQNISAVCALRKFIQEAPWKNLESVNPAAFSIIVSGYIFNFATQQVTTPSQSFIDQGQPTSAQISQVGPVAGPTLNRMYGFAVASSTQHRNALLNYWRTVLQQNPADLNRFMAALSASPILLPFDAVSSGPTSASALLQKSPISFPPPLACYPGLSSVEKQSLNLFESQVFGLPTMHTVDSFETSCFPDRPIYGILNVLRLRIPFKDTGPGSARQGVILRGDTSPRVLVYSGETFSDSPGFSNTTTLSPSQLDPHQYGTLGQYNHVVLNYLSSIPDINVAMALVSYVLNSASHLTIPPDSSSILFRSIATIPVLEVAVFGSIGPSDVVSTVSAFSTSSGSLFFGSDQADIFRKWAISDYSSSITWAESALSPVVVRDRNFLDKAFNDTWNAVSLALHHNIQVSLLDVTMAFNATKRFTTS</sequence>
<dbReference type="EMBL" id="MU150293">
    <property type="protein sequence ID" value="KAF9460796.1"/>
    <property type="molecule type" value="Genomic_DNA"/>
</dbReference>
<dbReference type="Proteomes" id="UP000807353">
    <property type="component" value="Unassembled WGS sequence"/>
</dbReference>
<feature type="region of interest" description="Disordered" evidence="1">
    <location>
        <begin position="188"/>
        <end position="226"/>
    </location>
</feature>
<organism evidence="3 4">
    <name type="scientific">Collybia nuda</name>
    <dbReference type="NCBI Taxonomy" id="64659"/>
    <lineage>
        <taxon>Eukaryota</taxon>
        <taxon>Fungi</taxon>
        <taxon>Dikarya</taxon>
        <taxon>Basidiomycota</taxon>
        <taxon>Agaricomycotina</taxon>
        <taxon>Agaricomycetes</taxon>
        <taxon>Agaricomycetidae</taxon>
        <taxon>Agaricales</taxon>
        <taxon>Tricholomatineae</taxon>
        <taxon>Clitocybaceae</taxon>
        <taxon>Collybia</taxon>
    </lineage>
</organism>
<evidence type="ECO:0000313" key="3">
    <source>
        <dbReference type="EMBL" id="KAF9460796.1"/>
    </source>
</evidence>
<feature type="compositionally biased region" description="Polar residues" evidence="1">
    <location>
        <begin position="22"/>
        <end position="35"/>
    </location>
</feature>
<feature type="transmembrane region" description="Helical" evidence="2">
    <location>
        <begin position="476"/>
        <end position="499"/>
    </location>
</feature>
<feature type="region of interest" description="Disordered" evidence="1">
    <location>
        <begin position="1"/>
        <end position="35"/>
    </location>
</feature>
<protein>
    <submittedName>
        <fullName evidence="3">Uncharacterized protein</fullName>
    </submittedName>
</protein>
<comment type="caution">
    <text evidence="3">The sequence shown here is derived from an EMBL/GenBank/DDBJ whole genome shotgun (WGS) entry which is preliminary data.</text>
</comment>
<name>A0A9P5Y3H1_9AGAR</name>
<feature type="region of interest" description="Disordered" evidence="1">
    <location>
        <begin position="163"/>
        <end position="182"/>
    </location>
</feature>
<feature type="compositionally biased region" description="Polar residues" evidence="1">
    <location>
        <begin position="163"/>
        <end position="178"/>
    </location>
</feature>